<dbReference type="RefSeq" id="WP_124878430.1">
    <property type="nucleotide sequence ID" value="NZ_RQJO01000015.1"/>
</dbReference>
<protein>
    <submittedName>
        <fullName evidence="3">XRE family transcriptional regulator</fullName>
    </submittedName>
</protein>
<dbReference type="Pfam" id="PF01381">
    <property type="entry name" value="HTH_3"/>
    <property type="match status" value="1"/>
</dbReference>
<dbReference type="PROSITE" id="PS50943">
    <property type="entry name" value="HTH_CROC1"/>
    <property type="match status" value="1"/>
</dbReference>
<dbReference type="Proteomes" id="UP000271925">
    <property type="component" value="Unassembled WGS sequence"/>
</dbReference>
<dbReference type="SMART" id="SM00530">
    <property type="entry name" value="HTH_XRE"/>
    <property type="match status" value="1"/>
</dbReference>
<name>A0A3P1BCG1_9BACT</name>
<evidence type="ECO:0000313" key="3">
    <source>
        <dbReference type="EMBL" id="RRA98611.1"/>
    </source>
</evidence>
<sequence length="135" mass="15329">MDTHTIHHGRNVKRIREMLGIKQDTLATALGLSQQAISQLEHKEVLEAPILEKVSKALGVSEEAIKNFSDDAAVNIISSTLHHTNGIVNYFPSFNLADKWLEAIEENKKLYERLLQAEREKNELLQKLLKSKEES</sequence>
<dbReference type="InterPro" id="IPR010982">
    <property type="entry name" value="Lambda_DNA-bd_dom_sf"/>
</dbReference>
<gene>
    <name evidence="3" type="ORF">EHT25_26765</name>
</gene>
<dbReference type="Gene3D" id="1.10.260.40">
    <property type="entry name" value="lambda repressor-like DNA-binding domains"/>
    <property type="match status" value="1"/>
</dbReference>
<accession>A0A3P1BCG1</accession>
<dbReference type="EMBL" id="RQJO01000015">
    <property type="protein sequence ID" value="RRA98611.1"/>
    <property type="molecule type" value="Genomic_DNA"/>
</dbReference>
<feature type="coiled-coil region" evidence="1">
    <location>
        <begin position="101"/>
        <end position="135"/>
    </location>
</feature>
<comment type="caution">
    <text evidence="3">The sequence shown here is derived from an EMBL/GenBank/DDBJ whole genome shotgun (WGS) entry which is preliminary data.</text>
</comment>
<evidence type="ECO:0000313" key="4">
    <source>
        <dbReference type="Proteomes" id="UP000271925"/>
    </source>
</evidence>
<keyword evidence="1" id="KW-0175">Coiled coil</keyword>
<dbReference type="SUPFAM" id="SSF47413">
    <property type="entry name" value="lambda repressor-like DNA-binding domains"/>
    <property type="match status" value="1"/>
</dbReference>
<keyword evidence="4" id="KW-1185">Reference proteome</keyword>
<dbReference type="AlphaFoldDB" id="A0A3P1BCG1"/>
<dbReference type="OrthoDB" id="674774at2"/>
<dbReference type="CDD" id="cd00093">
    <property type="entry name" value="HTH_XRE"/>
    <property type="match status" value="1"/>
</dbReference>
<reference evidence="3 4" key="1">
    <citation type="submission" date="2018-11" db="EMBL/GenBank/DDBJ databases">
        <authorList>
            <person name="Zhou Z."/>
            <person name="Wang G."/>
        </authorList>
    </citation>
    <scope>NUCLEOTIDE SEQUENCE [LARGE SCALE GENOMIC DNA]</scope>
    <source>
        <strain evidence="3 4">KCTC52004</strain>
    </source>
</reference>
<dbReference type="InterPro" id="IPR001387">
    <property type="entry name" value="Cro/C1-type_HTH"/>
</dbReference>
<organism evidence="3 4">
    <name type="scientific">Larkinella rosea</name>
    <dbReference type="NCBI Taxonomy" id="2025312"/>
    <lineage>
        <taxon>Bacteria</taxon>
        <taxon>Pseudomonadati</taxon>
        <taxon>Bacteroidota</taxon>
        <taxon>Cytophagia</taxon>
        <taxon>Cytophagales</taxon>
        <taxon>Spirosomataceae</taxon>
        <taxon>Larkinella</taxon>
    </lineage>
</organism>
<proteinExistence type="predicted"/>
<evidence type="ECO:0000256" key="1">
    <source>
        <dbReference type="SAM" id="Coils"/>
    </source>
</evidence>
<evidence type="ECO:0000259" key="2">
    <source>
        <dbReference type="PROSITE" id="PS50943"/>
    </source>
</evidence>
<dbReference type="GO" id="GO:0003677">
    <property type="term" value="F:DNA binding"/>
    <property type="evidence" value="ECO:0007669"/>
    <property type="project" value="InterPro"/>
</dbReference>
<feature type="domain" description="HTH cro/C1-type" evidence="2">
    <location>
        <begin position="12"/>
        <end position="65"/>
    </location>
</feature>